<dbReference type="EMBL" id="CAIE01000039">
    <property type="protein sequence ID" value="CCH20896.1"/>
    <property type="molecule type" value="Genomic_DNA"/>
</dbReference>
<organism evidence="2 3">
    <name type="scientific">Micromonospora lupini str. Lupac 08</name>
    <dbReference type="NCBI Taxonomy" id="1150864"/>
    <lineage>
        <taxon>Bacteria</taxon>
        <taxon>Bacillati</taxon>
        <taxon>Actinomycetota</taxon>
        <taxon>Actinomycetes</taxon>
        <taxon>Micromonosporales</taxon>
        <taxon>Micromonosporaceae</taxon>
        <taxon>Micromonospora</taxon>
    </lineage>
</organism>
<gene>
    <name evidence="2" type="ORF">MILUP08_45790</name>
</gene>
<dbReference type="AlphaFoldDB" id="I0LAP9"/>
<dbReference type="STRING" id="1150864.MILUP08_45790"/>
<proteinExistence type="predicted"/>
<keyword evidence="3" id="KW-1185">Reference proteome</keyword>
<comment type="caution">
    <text evidence="2">The sequence shown here is derived from an EMBL/GenBank/DDBJ whole genome shotgun (WGS) entry which is preliminary data.</text>
</comment>
<evidence type="ECO:0000313" key="2">
    <source>
        <dbReference type="EMBL" id="CCH20896.1"/>
    </source>
</evidence>
<evidence type="ECO:0000313" key="3">
    <source>
        <dbReference type="Proteomes" id="UP000003448"/>
    </source>
</evidence>
<protein>
    <submittedName>
        <fullName evidence="2">Uncharacterized protein</fullName>
    </submittedName>
</protein>
<reference evidence="3" key="1">
    <citation type="journal article" date="2012" name="J. Bacteriol.">
        <title>Genome Sequence of Micromonospora lupini Lupac 08, Isolated from Root Nodules of Lupinus angustifolius.</title>
        <authorList>
            <person name="Alonso-Vega P."/>
            <person name="Normand P."/>
            <person name="Bacigalupe R."/>
            <person name="Pujic P."/>
            <person name="Lajus A."/>
            <person name="Vallenet D."/>
            <person name="Carro L."/>
            <person name="Coll P."/>
            <person name="Trujillo M.E."/>
        </authorList>
    </citation>
    <scope>NUCLEOTIDE SEQUENCE [LARGE SCALE GENOMIC DNA]</scope>
    <source>
        <strain evidence="3">Lupac 08</strain>
    </source>
</reference>
<evidence type="ECO:0000256" key="1">
    <source>
        <dbReference type="SAM" id="MobiDB-lite"/>
    </source>
</evidence>
<dbReference type="Proteomes" id="UP000003448">
    <property type="component" value="Unassembled WGS sequence"/>
</dbReference>
<sequence length="60" mass="6688">MRRSAVAIAVANRRVDVLLSGIPQRYEYDSEVYRSRPCPPHGGDRRSPPAARCAHRPSQG</sequence>
<feature type="region of interest" description="Disordered" evidence="1">
    <location>
        <begin position="33"/>
        <end position="60"/>
    </location>
</feature>
<name>I0LAP9_9ACTN</name>
<accession>I0LAP9</accession>